<dbReference type="Proteomes" id="UP001642483">
    <property type="component" value="Unassembled WGS sequence"/>
</dbReference>
<evidence type="ECO:0000313" key="5">
    <source>
        <dbReference type="Proteomes" id="UP001642483"/>
    </source>
</evidence>
<feature type="domain" description="DUF4708" evidence="3">
    <location>
        <begin position="19"/>
        <end position="205"/>
    </location>
</feature>
<keyword evidence="2" id="KW-0732">Signal</keyword>
<feature type="region of interest" description="Disordered" evidence="1">
    <location>
        <begin position="286"/>
        <end position="315"/>
    </location>
</feature>
<sequence length="506" mass="56301">MEIVWLLSLLVTNASLTRNVGLTLERCVRYTSCFRLSSDWHQVKNLLVNHKDFLNCNGKMDAVDFDLTIAQNELVLKIKPHCIRLPPPKLDSFGICPEAIEKFNQDPNYEIPWCAINNAWCHVLPTMSRGELVGISRKVPAGDINGNVLKDYAGLRRYWKSQYGYTVPEQGDKGLFCSVYFKLIGGDCFTYPLICLRTHPVQHMPRCDTENISKKFIAAVRCKLPRLCGIPLTYSTKACSAVTKLCSLAELKPGLPQNVQLCAEMLPSSSSQRIVPNVTKFHDRQKNANVIPTSQKVDNQSDTQRVPTQANSSNGRAKALLSQFPMTSEGKYKPIFVTKKPTSTKFIPPTNKFIPMQKSKAKEVNSSCKTYPDQVVPKTPKEKISTKSIYPASSKAPPKNVVASAIRGTDCVKRSRVSTQQQTTLCTSNAKPMKHKFDQLFASASSSMAVPEAKSRKKCKFDTVFSSALKSKNNVNAISVAAQQSSTCKKKSMFNQFFTSASKQSL</sequence>
<evidence type="ECO:0000256" key="1">
    <source>
        <dbReference type="SAM" id="MobiDB-lite"/>
    </source>
</evidence>
<protein>
    <recommendedName>
        <fullName evidence="3">DUF4708 domain-containing protein</fullName>
    </recommendedName>
</protein>
<evidence type="ECO:0000256" key="2">
    <source>
        <dbReference type="SAM" id="SignalP"/>
    </source>
</evidence>
<dbReference type="Pfam" id="PF15813">
    <property type="entry name" value="DUF4708"/>
    <property type="match status" value="1"/>
</dbReference>
<keyword evidence="5" id="KW-1185">Reference proteome</keyword>
<proteinExistence type="predicted"/>
<evidence type="ECO:0000313" key="4">
    <source>
        <dbReference type="EMBL" id="CAK8674841.1"/>
    </source>
</evidence>
<comment type="caution">
    <text evidence="4">The sequence shown here is derived from an EMBL/GenBank/DDBJ whole genome shotgun (WGS) entry which is preliminary data.</text>
</comment>
<feature type="compositionally biased region" description="Polar residues" evidence="1">
    <location>
        <begin position="287"/>
        <end position="315"/>
    </location>
</feature>
<accession>A0ABP0F7U3</accession>
<reference evidence="4 5" key="1">
    <citation type="submission" date="2024-02" db="EMBL/GenBank/DDBJ databases">
        <authorList>
            <person name="Daric V."/>
            <person name="Darras S."/>
        </authorList>
    </citation>
    <scope>NUCLEOTIDE SEQUENCE [LARGE SCALE GENOMIC DNA]</scope>
</reference>
<evidence type="ECO:0000259" key="3">
    <source>
        <dbReference type="Pfam" id="PF15813"/>
    </source>
</evidence>
<feature type="signal peptide" evidence="2">
    <location>
        <begin position="1"/>
        <end position="17"/>
    </location>
</feature>
<dbReference type="PANTHER" id="PTHR28495:SF1">
    <property type="entry name" value="GENE, 17266-RELATED"/>
    <property type="match status" value="1"/>
</dbReference>
<feature type="chain" id="PRO_5045985904" description="DUF4708 domain-containing protein" evidence="2">
    <location>
        <begin position="18"/>
        <end position="506"/>
    </location>
</feature>
<gene>
    <name evidence="4" type="ORF">CVLEPA_LOCUS4497</name>
</gene>
<dbReference type="PANTHER" id="PTHR28495">
    <property type="entry name" value="HYPOTHETICAL PROTEIN LOC100359752"/>
    <property type="match status" value="1"/>
</dbReference>
<name>A0ABP0F7U3_CLALP</name>
<organism evidence="4 5">
    <name type="scientific">Clavelina lepadiformis</name>
    <name type="common">Light-bulb sea squirt</name>
    <name type="synonym">Ascidia lepadiformis</name>
    <dbReference type="NCBI Taxonomy" id="159417"/>
    <lineage>
        <taxon>Eukaryota</taxon>
        <taxon>Metazoa</taxon>
        <taxon>Chordata</taxon>
        <taxon>Tunicata</taxon>
        <taxon>Ascidiacea</taxon>
        <taxon>Aplousobranchia</taxon>
        <taxon>Clavelinidae</taxon>
        <taxon>Clavelina</taxon>
    </lineage>
</organism>
<dbReference type="EMBL" id="CAWYQH010000013">
    <property type="protein sequence ID" value="CAK8674841.1"/>
    <property type="molecule type" value="Genomic_DNA"/>
</dbReference>
<dbReference type="InterPro" id="IPR031643">
    <property type="entry name" value="DUF4708"/>
</dbReference>